<evidence type="ECO:0000259" key="1">
    <source>
        <dbReference type="PROSITE" id="PS50013"/>
    </source>
</evidence>
<accession>A0A225X3X1</accession>
<keyword evidence="3" id="KW-1185">Reference proteome</keyword>
<dbReference type="Gene3D" id="2.40.50.40">
    <property type="match status" value="1"/>
</dbReference>
<reference evidence="3" key="1">
    <citation type="submission" date="2017-03" db="EMBL/GenBank/DDBJ databases">
        <title>Phytopthora megakarya and P. palmivora, two closely related causual agents of cacao black pod achieved similar genome size and gene model numbers by different mechanisms.</title>
        <authorList>
            <person name="Ali S."/>
            <person name="Shao J."/>
            <person name="Larry D.J."/>
            <person name="Kronmiller B."/>
            <person name="Shen D."/>
            <person name="Strem M.D."/>
            <person name="Melnick R.L."/>
            <person name="Guiltinan M.J."/>
            <person name="Tyler B.M."/>
            <person name="Meinhardt L.W."/>
            <person name="Bailey B.A."/>
        </authorList>
    </citation>
    <scope>NUCLEOTIDE SEQUENCE [LARGE SCALE GENOMIC DNA]</scope>
    <source>
        <strain evidence="3">zdho120</strain>
    </source>
</reference>
<evidence type="ECO:0000313" key="3">
    <source>
        <dbReference type="Proteomes" id="UP000198211"/>
    </source>
</evidence>
<dbReference type="OrthoDB" id="78677at2759"/>
<dbReference type="SUPFAM" id="SSF54160">
    <property type="entry name" value="Chromo domain-like"/>
    <property type="match status" value="1"/>
</dbReference>
<dbReference type="PROSITE" id="PS50013">
    <property type="entry name" value="CHROMO_2"/>
    <property type="match status" value="1"/>
</dbReference>
<dbReference type="InterPro" id="IPR016197">
    <property type="entry name" value="Chromo-like_dom_sf"/>
</dbReference>
<dbReference type="Proteomes" id="UP000198211">
    <property type="component" value="Unassembled WGS sequence"/>
</dbReference>
<feature type="domain" description="Chromo" evidence="1">
    <location>
        <begin position="158"/>
        <end position="212"/>
    </location>
</feature>
<sequence length="230" mass="26107">MTGNKAMSPLDPIVVPTSATPAMLAEIRSNQRLHFDEVQTTLEPIDKRMIETSNKVRIRGRVNSSQKQGTKIAQFDVGDYVLYANVWAHGRDKLRIKWCGPAQEIGTTSNWIFQIKNLVTGDDREAHASRLKFYSDDSLEVSQDLLQHVFHRHRGKSHVVEKFLQASYDTVAKCYKLLVSWRGLSELEDSWEPSQAMIEDVSTAVKSFIAENIHQDVVCKIAEAHDILVE</sequence>
<name>A0A225X3X1_9STRA</name>
<comment type="caution">
    <text evidence="2">The sequence shown here is derived from an EMBL/GenBank/DDBJ whole genome shotgun (WGS) entry which is preliminary data.</text>
</comment>
<protein>
    <recommendedName>
        <fullName evidence="1">Chromo domain-containing protein</fullName>
    </recommendedName>
</protein>
<proteinExistence type="predicted"/>
<gene>
    <name evidence="2" type="ORF">PHMEG_000527</name>
</gene>
<dbReference type="EMBL" id="NBNE01000013">
    <property type="protein sequence ID" value="OWZ24453.1"/>
    <property type="molecule type" value="Genomic_DNA"/>
</dbReference>
<organism evidence="2 3">
    <name type="scientific">Phytophthora megakarya</name>
    <dbReference type="NCBI Taxonomy" id="4795"/>
    <lineage>
        <taxon>Eukaryota</taxon>
        <taxon>Sar</taxon>
        <taxon>Stramenopiles</taxon>
        <taxon>Oomycota</taxon>
        <taxon>Peronosporomycetes</taxon>
        <taxon>Peronosporales</taxon>
        <taxon>Peronosporaceae</taxon>
        <taxon>Phytophthora</taxon>
    </lineage>
</organism>
<dbReference type="InterPro" id="IPR000953">
    <property type="entry name" value="Chromo/chromo_shadow_dom"/>
</dbReference>
<evidence type="ECO:0000313" key="2">
    <source>
        <dbReference type="EMBL" id="OWZ24453.1"/>
    </source>
</evidence>
<dbReference type="AlphaFoldDB" id="A0A225X3X1"/>